<proteinExistence type="predicted"/>
<accession>A0ABR7IWT5</accession>
<dbReference type="EMBL" id="JACRUN010000002">
    <property type="protein sequence ID" value="MBC5834236.1"/>
    <property type="molecule type" value="Genomic_DNA"/>
</dbReference>
<feature type="transmembrane region" description="Helical" evidence="1">
    <location>
        <begin position="172"/>
        <end position="191"/>
    </location>
</feature>
<keyword evidence="1" id="KW-1133">Transmembrane helix</keyword>
<evidence type="ECO:0000313" key="2">
    <source>
        <dbReference type="EMBL" id="MBC5834236.1"/>
    </source>
</evidence>
<feature type="transmembrane region" description="Helical" evidence="1">
    <location>
        <begin position="53"/>
        <end position="72"/>
    </location>
</feature>
<feature type="transmembrane region" description="Helical" evidence="1">
    <location>
        <begin position="203"/>
        <end position="221"/>
    </location>
</feature>
<keyword evidence="1" id="KW-0472">Membrane</keyword>
<evidence type="ECO:0000313" key="3">
    <source>
        <dbReference type="Proteomes" id="UP000605990"/>
    </source>
</evidence>
<feature type="transmembrane region" description="Helical" evidence="1">
    <location>
        <begin position="146"/>
        <end position="165"/>
    </location>
</feature>
<protein>
    <recommendedName>
        <fullName evidence="4">YhhN-like protein</fullName>
    </recommendedName>
</protein>
<evidence type="ECO:0008006" key="4">
    <source>
        <dbReference type="Google" id="ProtNLM"/>
    </source>
</evidence>
<gene>
    <name evidence="2" type="ORF">H8R27_04985</name>
</gene>
<sequence>MGKKTILYSFIVVCVLYFFSSLLHLDSLEVLSKPLFLPILLYYYIIKSKGNFQYRVVVSFIFYYIAEMLILYDEKQYYLISVFLFLIPYLILLYFVVKDLIPLFKIKGYNGINFTLAFVLAFLIYLYISIILIIDTDSALEKCLLHFYGFVLLLLAVFSTASYYLKHSVSNLFLVTTIIAFIMSDMFYIFIVKIEYNWVFKSVNLITQLLSYYFFVTFCLIKAKGK</sequence>
<evidence type="ECO:0000256" key="1">
    <source>
        <dbReference type="SAM" id="Phobius"/>
    </source>
</evidence>
<feature type="transmembrane region" description="Helical" evidence="1">
    <location>
        <begin position="109"/>
        <end position="134"/>
    </location>
</feature>
<dbReference type="RefSeq" id="WP_166126685.1">
    <property type="nucleotide sequence ID" value="NZ_JAANOQ010000003.1"/>
</dbReference>
<feature type="transmembrane region" description="Helical" evidence="1">
    <location>
        <begin position="7"/>
        <end position="24"/>
    </location>
</feature>
<organism evidence="2 3">
    <name type="scientific">Flavobacterium bernardetii</name>
    <dbReference type="NCBI Taxonomy" id="2813823"/>
    <lineage>
        <taxon>Bacteria</taxon>
        <taxon>Pseudomonadati</taxon>
        <taxon>Bacteroidota</taxon>
        <taxon>Flavobacteriia</taxon>
        <taxon>Flavobacteriales</taxon>
        <taxon>Flavobacteriaceae</taxon>
        <taxon>Flavobacterium</taxon>
    </lineage>
</organism>
<keyword evidence="1" id="KW-0812">Transmembrane</keyword>
<reference evidence="2 3" key="1">
    <citation type="submission" date="2020-08" db="EMBL/GenBank/DDBJ databases">
        <title>Description of novel Flavobacterium F-408 isolate.</title>
        <authorList>
            <person name="Saticioglu I.B."/>
            <person name="Duman M."/>
            <person name="Altun S."/>
        </authorList>
    </citation>
    <scope>NUCLEOTIDE SEQUENCE [LARGE SCALE GENOMIC DNA]</scope>
    <source>
        <strain evidence="2 3">F-408</strain>
    </source>
</reference>
<comment type="caution">
    <text evidence="2">The sequence shown here is derived from an EMBL/GenBank/DDBJ whole genome shotgun (WGS) entry which is preliminary data.</text>
</comment>
<name>A0ABR7IWT5_9FLAO</name>
<keyword evidence="3" id="KW-1185">Reference proteome</keyword>
<feature type="transmembrane region" description="Helical" evidence="1">
    <location>
        <begin position="78"/>
        <end position="97"/>
    </location>
</feature>
<dbReference type="Proteomes" id="UP000605990">
    <property type="component" value="Unassembled WGS sequence"/>
</dbReference>